<evidence type="ECO:0000259" key="1">
    <source>
        <dbReference type="Pfam" id="PF11706"/>
    </source>
</evidence>
<dbReference type="PANTHER" id="PTHR35525:SF3">
    <property type="entry name" value="BLL6575 PROTEIN"/>
    <property type="match status" value="1"/>
</dbReference>
<feature type="domain" description="Zinc finger CGNR" evidence="1">
    <location>
        <begin position="145"/>
        <end position="187"/>
    </location>
</feature>
<dbReference type="Proteomes" id="UP000535511">
    <property type="component" value="Unassembled WGS sequence"/>
</dbReference>
<dbReference type="EMBL" id="JACCBG010000001">
    <property type="protein sequence ID" value="NYD43343.1"/>
    <property type="molecule type" value="Genomic_DNA"/>
</dbReference>
<dbReference type="InterPro" id="IPR023286">
    <property type="entry name" value="ABATE_dom_sf"/>
</dbReference>
<dbReference type="RefSeq" id="WP_179664872.1">
    <property type="nucleotide sequence ID" value="NZ_JACCBG010000001.1"/>
</dbReference>
<evidence type="ECO:0000313" key="2">
    <source>
        <dbReference type="EMBL" id="NYD43343.1"/>
    </source>
</evidence>
<evidence type="ECO:0000313" key="3">
    <source>
        <dbReference type="Proteomes" id="UP000535511"/>
    </source>
</evidence>
<gene>
    <name evidence="2" type="ORF">BJZ21_003426</name>
</gene>
<sequence>MLFDSHVLALMEVAVGLVNLTTGGEDRGTPYDVPSDPILTAPVSTLLARGGRRPRVSVHDVEVLRRTAERARVVFESVADGDVPRAAEVVNLLLRETGARPQLDRFDDGAWSLHFHGLDDSLAHGWAAGVAAGLALAVGSELAGRLGVCAAPGCDRVYVDTSRNSQRRFCSTRCQSRVKAAVHRSRHR</sequence>
<accession>A0A7Y9JCF0</accession>
<dbReference type="PANTHER" id="PTHR35525">
    <property type="entry name" value="BLL6575 PROTEIN"/>
    <property type="match status" value="1"/>
</dbReference>
<dbReference type="SUPFAM" id="SSF160904">
    <property type="entry name" value="Jann2411-like"/>
    <property type="match status" value="1"/>
</dbReference>
<keyword evidence="3" id="KW-1185">Reference proteome</keyword>
<protein>
    <submittedName>
        <fullName evidence="2">Putative RNA-binding Zn ribbon-like protein</fullName>
    </submittedName>
</protein>
<dbReference type="Pfam" id="PF11706">
    <property type="entry name" value="zf-CGNR"/>
    <property type="match status" value="1"/>
</dbReference>
<proteinExistence type="predicted"/>
<reference evidence="2 3" key="1">
    <citation type="submission" date="2020-07" db="EMBL/GenBank/DDBJ databases">
        <title>Sequencing the genomes of 1000 actinobacteria strains.</title>
        <authorList>
            <person name="Klenk H.-P."/>
        </authorList>
    </citation>
    <scope>NUCLEOTIDE SEQUENCE [LARGE SCALE GENOMIC DNA]</scope>
    <source>
        <strain evidence="2 3">DSM 21350</strain>
    </source>
</reference>
<organism evidence="2 3">
    <name type="scientific">Nocardioides panaciterrulae</name>
    <dbReference type="NCBI Taxonomy" id="661492"/>
    <lineage>
        <taxon>Bacteria</taxon>
        <taxon>Bacillati</taxon>
        <taxon>Actinomycetota</taxon>
        <taxon>Actinomycetes</taxon>
        <taxon>Propionibacteriales</taxon>
        <taxon>Nocardioidaceae</taxon>
        <taxon>Nocardioides</taxon>
    </lineage>
</organism>
<comment type="caution">
    <text evidence="2">The sequence shown here is derived from an EMBL/GenBank/DDBJ whole genome shotgun (WGS) entry which is preliminary data.</text>
</comment>
<dbReference type="InterPro" id="IPR010852">
    <property type="entry name" value="ABATE"/>
</dbReference>
<dbReference type="InterPro" id="IPR021005">
    <property type="entry name" value="Znf_CGNR"/>
</dbReference>
<name>A0A7Y9JCF0_9ACTN</name>
<dbReference type="Gene3D" id="1.10.3300.10">
    <property type="entry name" value="Jann2411-like domain"/>
    <property type="match status" value="1"/>
</dbReference>
<dbReference type="AlphaFoldDB" id="A0A7Y9JCF0"/>